<dbReference type="InterPro" id="IPR013780">
    <property type="entry name" value="Glyco_hydro_b"/>
</dbReference>
<dbReference type="PANTHER" id="PTHR46017">
    <property type="entry name" value="ALPHA-MANNOSIDASE 2C1"/>
    <property type="match status" value="1"/>
</dbReference>
<dbReference type="RefSeq" id="WP_073341270.1">
    <property type="nucleotide sequence ID" value="NZ_FQVH01000001.1"/>
</dbReference>
<evidence type="ECO:0000256" key="1">
    <source>
        <dbReference type="ARBA" id="ARBA00009792"/>
    </source>
</evidence>
<gene>
    <name evidence="6" type="ORF">SAMN02746089_00267</name>
</gene>
<dbReference type="InterPro" id="IPR011013">
    <property type="entry name" value="Gal_mutarotase_sf_dom"/>
</dbReference>
<dbReference type="Proteomes" id="UP000184088">
    <property type="component" value="Unassembled WGS sequence"/>
</dbReference>
<name>A0A1M4TBH1_9THEO</name>
<dbReference type="SUPFAM" id="SSF88688">
    <property type="entry name" value="Families 57/38 glycoside transferase middle domain"/>
    <property type="match status" value="1"/>
</dbReference>
<keyword evidence="4" id="KW-0326">Glycosidase</keyword>
<evidence type="ECO:0000256" key="4">
    <source>
        <dbReference type="ARBA" id="ARBA00023295"/>
    </source>
</evidence>
<dbReference type="Gene3D" id="2.60.40.2220">
    <property type="match status" value="1"/>
</dbReference>
<accession>A0A1M4TBH1</accession>
<evidence type="ECO:0000259" key="5">
    <source>
        <dbReference type="SMART" id="SM00872"/>
    </source>
</evidence>
<dbReference type="SUPFAM" id="SSF74650">
    <property type="entry name" value="Galactose mutarotase-like"/>
    <property type="match status" value="1"/>
</dbReference>
<evidence type="ECO:0000313" key="7">
    <source>
        <dbReference type="Proteomes" id="UP000184088"/>
    </source>
</evidence>
<evidence type="ECO:0000256" key="3">
    <source>
        <dbReference type="ARBA" id="ARBA00022801"/>
    </source>
</evidence>
<dbReference type="GO" id="GO:0009313">
    <property type="term" value="P:oligosaccharide catabolic process"/>
    <property type="evidence" value="ECO:0007669"/>
    <property type="project" value="TreeGrafter"/>
</dbReference>
<dbReference type="GO" id="GO:0046872">
    <property type="term" value="F:metal ion binding"/>
    <property type="evidence" value="ECO:0007669"/>
    <property type="project" value="UniProtKB-KW"/>
</dbReference>
<dbReference type="FunFam" id="1.20.1270.50:FF:000004">
    <property type="entry name" value="alpha-mannosidase 2C1 isoform X1"/>
    <property type="match status" value="1"/>
</dbReference>
<keyword evidence="2" id="KW-0479">Metal-binding</keyword>
<dbReference type="PANTHER" id="PTHR46017:SF1">
    <property type="entry name" value="ALPHA-MANNOSIDASE 2C1"/>
    <property type="match status" value="1"/>
</dbReference>
<dbReference type="InterPro" id="IPR011330">
    <property type="entry name" value="Glyco_hydro/deAcase_b/a-brl"/>
</dbReference>
<keyword evidence="3" id="KW-0378">Hydrolase</keyword>
<evidence type="ECO:0000256" key="2">
    <source>
        <dbReference type="ARBA" id="ARBA00022723"/>
    </source>
</evidence>
<dbReference type="Pfam" id="PF07748">
    <property type="entry name" value="Glyco_hydro_38C"/>
    <property type="match status" value="1"/>
</dbReference>
<dbReference type="STRING" id="1121256.SAMN02746089_00267"/>
<dbReference type="AlphaFoldDB" id="A0A1M4TBH1"/>
<dbReference type="SUPFAM" id="SSF88713">
    <property type="entry name" value="Glycoside hydrolase/deacetylase"/>
    <property type="match status" value="1"/>
</dbReference>
<keyword evidence="7" id="KW-1185">Reference proteome</keyword>
<dbReference type="Pfam" id="PF09261">
    <property type="entry name" value="Alpha-mann_mid"/>
    <property type="match status" value="1"/>
</dbReference>
<dbReference type="GO" id="GO:0004559">
    <property type="term" value="F:alpha-mannosidase activity"/>
    <property type="evidence" value="ECO:0007669"/>
    <property type="project" value="InterPro"/>
</dbReference>
<dbReference type="EMBL" id="FQVH01000001">
    <property type="protein sequence ID" value="SHE41882.1"/>
    <property type="molecule type" value="Genomic_DNA"/>
</dbReference>
<protein>
    <submittedName>
        <fullName evidence="6">Alpha-mannosidase</fullName>
    </submittedName>
</protein>
<dbReference type="Gene3D" id="2.70.98.30">
    <property type="entry name" value="Golgi alpha-mannosidase II, domain 4"/>
    <property type="match status" value="1"/>
</dbReference>
<dbReference type="OrthoDB" id="9772207at2"/>
<dbReference type="Gene3D" id="3.20.110.10">
    <property type="entry name" value="Glycoside hydrolase 38, N terminal domain"/>
    <property type="match status" value="1"/>
</dbReference>
<organism evidence="6 7">
    <name type="scientific">Caldanaerobius fijiensis DSM 17918</name>
    <dbReference type="NCBI Taxonomy" id="1121256"/>
    <lineage>
        <taxon>Bacteria</taxon>
        <taxon>Bacillati</taxon>
        <taxon>Bacillota</taxon>
        <taxon>Clostridia</taxon>
        <taxon>Thermoanaerobacterales</taxon>
        <taxon>Thermoanaerobacteraceae</taxon>
        <taxon>Caldanaerobius</taxon>
    </lineage>
</organism>
<dbReference type="Pfam" id="PF01074">
    <property type="entry name" value="Glyco_hydro_38N"/>
    <property type="match status" value="1"/>
</dbReference>
<dbReference type="InterPro" id="IPR027291">
    <property type="entry name" value="Glyco_hydro_38_N_sf"/>
</dbReference>
<proteinExistence type="inferred from homology"/>
<dbReference type="InterPro" id="IPR000602">
    <property type="entry name" value="Glyco_hydro_38_N"/>
</dbReference>
<dbReference type="InterPro" id="IPR011682">
    <property type="entry name" value="Glyco_hydro_38_C"/>
</dbReference>
<dbReference type="GO" id="GO:0030246">
    <property type="term" value="F:carbohydrate binding"/>
    <property type="evidence" value="ECO:0007669"/>
    <property type="project" value="InterPro"/>
</dbReference>
<sequence length="921" mass="104547">MDISLESVSKYLSTLEGTVGDIEKDLKRFFYEIKFVQKLIEAYPEKEGQWAAQVQDAVEGLKEDIEKGLRIKDAVAKAEDSLKAIAAVAKEFTIHYIGHAHIDMNWLWPWQETVDTCYKTFNTADKLMSEYPDFKFSQSQTSVYKAMEDYSPETYEMIHRRVKSGQWEITANTWVEGDKNMASGEALVRQILYTKRYFKEKFGLPYDAIKIDWEPDTFGHAWTYPQILAKAGIKRYYFCRAGKGHRLFLWQAPDGSKVLAWNDEKLWYLGAVRPEDVVEAVDHYKATGMKDYMIVYGVGDHGGGPTRRHINMIKEMEKWPVFPKVKFSTTDEYFTIAERYIDKLPVVDGELNFTFRGCYTSQSNIKKANRFSENMLGQAEAYALVANKLVSKAYPEKQLHKGWINTMFNQFHDILPGSGIHATYEYSQGLYQDTKAHVDMIKEASFKAIVSKLNTKGKGDLSITVFNPLAWTRTDTVTVNVYEKFDRDARFILVDNTGKEIPVQYTFKSWFGFDFHVVTFTAKDVPGCGYKTYYLKKTYLMPEESGATVSFDGANEKVIENEYLKLRVEAGSGTIVSLIDKKTNVEYVPHGKKLGLLQVLHEAPNDMSAWVIGQILETTDLDKGAHIEIVERGPVKATVRVSRKYNKSEITMDITLCKDMPRVDFKLDINWLEIGDKVNGGPLLKVAFPLNACDISPTYEIPFGSIKRNEKVDVASLSASPNNMSSLNVKGEDVPAQKWVDITGKDDKGNRIGLCVVNNSKYGFDYIEDTIRMSLIRSTFNPDPLPELGKHEIEFAVYPHSGQWRNADSARCGYEFNNRLEAHYDDPHDGTLSDAMAVIEVMPENIIPAAVKKAEDDDSIVIRMYEVDGIETAADIKVLLPAVEAVETDLLEQPIGNAVKIQGGIFSTVFKPYEIKTFKIR</sequence>
<dbReference type="Gene3D" id="2.60.40.1180">
    <property type="entry name" value="Golgi alpha-mannosidase II"/>
    <property type="match status" value="1"/>
</dbReference>
<dbReference type="GO" id="GO:0006013">
    <property type="term" value="P:mannose metabolic process"/>
    <property type="evidence" value="ECO:0007669"/>
    <property type="project" value="InterPro"/>
</dbReference>
<dbReference type="Gene3D" id="1.20.1270.50">
    <property type="entry name" value="Glycoside hydrolase family 38, central domain"/>
    <property type="match status" value="1"/>
</dbReference>
<dbReference type="InterPro" id="IPR015341">
    <property type="entry name" value="Glyco_hydro_38_cen"/>
</dbReference>
<dbReference type="InterPro" id="IPR041147">
    <property type="entry name" value="GH38_C"/>
</dbReference>
<dbReference type="CDD" id="cd10789">
    <property type="entry name" value="GH38N_AMII_ER_cytosolic"/>
    <property type="match status" value="1"/>
</dbReference>
<dbReference type="InterPro" id="IPR037094">
    <property type="entry name" value="Glyco_hydro_38_cen_sf"/>
</dbReference>
<dbReference type="InterPro" id="IPR028995">
    <property type="entry name" value="Glyco_hydro_57/38_cen_sf"/>
</dbReference>
<evidence type="ECO:0000313" key="6">
    <source>
        <dbReference type="EMBL" id="SHE41882.1"/>
    </source>
</evidence>
<dbReference type="SMART" id="SM00872">
    <property type="entry name" value="Alpha-mann_mid"/>
    <property type="match status" value="1"/>
</dbReference>
<comment type="similarity">
    <text evidence="1">Belongs to the glycosyl hydrolase 38 family.</text>
</comment>
<feature type="domain" description="Glycoside hydrolase family 38 central" evidence="5">
    <location>
        <begin position="353"/>
        <end position="431"/>
    </location>
</feature>
<dbReference type="Pfam" id="PF17677">
    <property type="entry name" value="Glyco_hydro38C2"/>
    <property type="match status" value="1"/>
</dbReference>
<reference evidence="6 7" key="1">
    <citation type="submission" date="2016-11" db="EMBL/GenBank/DDBJ databases">
        <authorList>
            <person name="Jaros S."/>
            <person name="Januszkiewicz K."/>
            <person name="Wedrychowicz H."/>
        </authorList>
    </citation>
    <scope>NUCLEOTIDE SEQUENCE [LARGE SCALE GENOMIC DNA]</scope>
    <source>
        <strain evidence="6 7">DSM 17918</strain>
    </source>
</reference>